<evidence type="ECO:0000256" key="5">
    <source>
        <dbReference type="PIRNR" id="PIRNR005673"/>
    </source>
</evidence>
<dbReference type="Pfam" id="PF16186">
    <property type="entry name" value="Arm_3"/>
    <property type="match status" value="1"/>
</dbReference>
<dbReference type="Proteomes" id="UP000038040">
    <property type="component" value="Unplaced"/>
</dbReference>
<evidence type="ECO:0000313" key="7">
    <source>
        <dbReference type="EMBL" id="VDN54388.1"/>
    </source>
</evidence>
<dbReference type="InterPro" id="IPR036975">
    <property type="entry name" value="Importin-a_IBB_sf"/>
</dbReference>
<dbReference type="InterPro" id="IPR032413">
    <property type="entry name" value="Arm_3"/>
</dbReference>
<proteinExistence type="inferred from homology"/>
<protein>
    <recommendedName>
        <fullName evidence="5">Importin subunit alpha</fullName>
    </recommendedName>
</protein>
<dbReference type="STRING" id="318479.A0A0N4U0C8"/>
<dbReference type="Pfam" id="PF00514">
    <property type="entry name" value="Arm"/>
    <property type="match status" value="4"/>
</dbReference>
<comment type="similarity">
    <text evidence="1 5">Belongs to the importin alpha family.</text>
</comment>
<dbReference type="InterPro" id="IPR024931">
    <property type="entry name" value="Importin_alpha"/>
</dbReference>
<dbReference type="InterPro" id="IPR011989">
    <property type="entry name" value="ARM-like"/>
</dbReference>
<evidence type="ECO:0000313" key="10">
    <source>
        <dbReference type="WBParaSite" id="DME_0000000101-mRNA-1"/>
    </source>
</evidence>
<dbReference type="PROSITE" id="PS51214">
    <property type="entry name" value="IBB"/>
    <property type="match status" value="1"/>
</dbReference>
<reference evidence="10" key="1">
    <citation type="submission" date="2017-02" db="UniProtKB">
        <authorList>
            <consortium name="WormBaseParasite"/>
        </authorList>
    </citation>
    <scope>IDENTIFICATION</scope>
</reference>
<keyword evidence="4 5" id="KW-0653">Protein transport</keyword>
<dbReference type="GO" id="GO:0006606">
    <property type="term" value="P:protein import into nucleus"/>
    <property type="evidence" value="ECO:0007669"/>
    <property type="project" value="InterPro"/>
</dbReference>
<name>A0A0N4U0C8_DRAME</name>
<evidence type="ECO:0000313" key="8">
    <source>
        <dbReference type="Proteomes" id="UP000038040"/>
    </source>
</evidence>
<sequence>MGLQLPDFTFNDRFRGSWSFLLLADEMEIDERNASSSTQQHNIDQMGVSKRKILYKNKGLTQQTLRRAREVECFQLRKAKRIETLSKKRNIELSVAEGADDNADPISWHGQQIIANLFSNDPSIQMAALRASVRWFNQGITEIEDWATLGLVDRIIFFTENNKPIEMRRAATKSLSGALTDVLQFLNIEEMHKLISTFIDYFSCQASRILIFIDRSDDFELRQLSVEIIGLIANEGMMQRDLCIELGAVPATVELLKRAESPLEVRYVTSLIPMLCNCGECCRDLIRMSSVLYVFQKQLLSVDDSILICTLEAVFCLSLGPNENIEVVVSSGIVSQVVYLLLSHLNQQVKFSALRVIGNIVTGSEHHTQGILITAVIDCGALHCVRNFLENGDLKIKKETCWMLSNILADSTNHVQEVISIGILPLLVKNLSSGDFKIRKEACHAVVNALIVGNIDQVLTVINEGAISALCDLLTVMEPRIVHLALTGIENALKKGEELKVTNGVNPFLRFVEEARGIEKLEFLQLSPNMEIYLLAHEIMETFYSEAYENDPLSWCDICQI</sequence>
<evidence type="ECO:0000256" key="1">
    <source>
        <dbReference type="ARBA" id="ARBA00010394"/>
    </source>
</evidence>
<dbReference type="InterPro" id="IPR002652">
    <property type="entry name" value="Importin-a_IBB"/>
</dbReference>
<dbReference type="PIRSF" id="PIRSF005673">
    <property type="entry name" value="Importin_alpha"/>
    <property type="match status" value="1"/>
</dbReference>
<organism evidence="8 10">
    <name type="scientific">Dracunculus medinensis</name>
    <name type="common">Guinea worm</name>
    <dbReference type="NCBI Taxonomy" id="318479"/>
    <lineage>
        <taxon>Eukaryota</taxon>
        <taxon>Metazoa</taxon>
        <taxon>Ecdysozoa</taxon>
        <taxon>Nematoda</taxon>
        <taxon>Chromadorea</taxon>
        <taxon>Rhabditida</taxon>
        <taxon>Spirurina</taxon>
        <taxon>Dracunculoidea</taxon>
        <taxon>Dracunculidae</taxon>
        <taxon>Dracunculus</taxon>
    </lineage>
</organism>
<dbReference type="Proteomes" id="UP000274756">
    <property type="component" value="Unassembled WGS sequence"/>
</dbReference>
<dbReference type="InterPro" id="IPR016024">
    <property type="entry name" value="ARM-type_fold"/>
</dbReference>
<gene>
    <name evidence="7" type="ORF">DME_LOCUS4361</name>
</gene>
<dbReference type="SMART" id="SM00185">
    <property type="entry name" value="ARM"/>
    <property type="match status" value="5"/>
</dbReference>
<dbReference type="Pfam" id="PF01749">
    <property type="entry name" value="IBB"/>
    <property type="match status" value="1"/>
</dbReference>
<dbReference type="AlphaFoldDB" id="A0A0N4U0C8"/>
<evidence type="ECO:0000259" key="6">
    <source>
        <dbReference type="PROSITE" id="PS51214"/>
    </source>
</evidence>
<dbReference type="SUPFAM" id="SSF48371">
    <property type="entry name" value="ARM repeat"/>
    <property type="match status" value="1"/>
</dbReference>
<dbReference type="EMBL" id="UYYG01001150">
    <property type="protein sequence ID" value="VDN54388.1"/>
    <property type="molecule type" value="Genomic_DNA"/>
</dbReference>
<keyword evidence="3" id="KW-0677">Repeat</keyword>
<dbReference type="GO" id="GO:0005737">
    <property type="term" value="C:cytoplasm"/>
    <property type="evidence" value="ECO:0007669"/>
    <property type="project" value="InterPro"/>
</dbReference>
<dbReference type="Gene3D" id="1.25.10.10">
    <property type="entry name" value="Leucine-rich Repeat Variant"/>
    <property type="match status" value="1"/>
</dbReference>
<dbReference type="WBParaSite" id="DME_0000000101-mRNA-1">
    <property type="protein sequence ID" value="DME_0000000101-mRNA-1"/>
    <property type="gene ID" value="DME_0000000101"/>
</dbReference>
<feature type="domain" description="IBB" evidence="6">
    <location>
        <begin position="35"/>
        <end position="98"/>
    </location>
</feature>
<dbReference type="InterPro" id="IPR000225">
    <property type="entry name" value="Armadillo"/>
</dbReference>
<keyword evidence="2 5" id="KW-0813">Transport</keyword>
<dbReference type="Gene3D" id="1.20.5.690">
    <property type="entry name" value="Importin-alpha, importin-beta-binding domain"/>
    <property type="match status" value="1"/>
</dbReference>
<dbReference type="OrthoDB" id="5846067at2759"/>
<reference evidence="7 9" key="2">
    <citation type="submission" date="2018-11" db="EMBL/GenBank/DDBJ databases">
        <authorList>
            <consortium name="Pathogen Informatics"/>
        </authorList>
    </citation>
    <scope>NUCLEOTIDE SEQUENCE [LARGE SCALE GENOMIC DNA]</scope>
</reference>
<dbReference type="PANTHER" id="PTHR23316">
    <property type="entry name" value="IMPORTIN ALPHA"/>
    <property type="match status" value="1"/>
</dbReference>
<evidence type="ECO:0000313" key="9">
    <source>
        <dbReference type="Proteomes" id="UP000274756"/>
    </source>
</evidence>
<dbReference type="GO" id="GO:0061608">
    <property type="term" value="F:nuclear import signal receptor activity"/>
    <property type="evidence" value="ECO:0007669"/>
    <property type="project" value="InterPro"/>
</dbReference>
<keyword evidence="9" id="KW-1185">Reference proteome</keyword>
<evidence type="ECO:0000256" key="2">
    <source>
        <dbReference type="ARBA" id="ARBA00022448"/>
    </source>
</evidence>
<accession>A0A0N4U0C8</accession>
<evidence type="ECO:0000256" key="4">
    <source>
        <dbReference type="ARBA" id="ARBA00022927"/>
    </source>
</evidence>
<evidence type="ECO:0000256" key="3">
    <source>
        <dbReference type="ARBA" id="ARBA00022737"/>
    </source>
</evidence>